<proteinExistence type="predicted"/>
<name>A0A8J4REV4_9ROSI</name>
<gene>
    <name evidence="1" type="ORF">CMV_012405</name>
</gene>
<dbReference type="OrthoDB" id="1937804at2759"/>
<evidence type="ECO:0000313" key="2">
    <source>
        <dbReference type="Proteomes" id="UP000737018"/>
    </source>
</evidence>
<reference evidence="1" key="1">
    <citation type="submission" date="2020-03" db="EMBL/GenBank/DDBJ databases">
        <title>Castanea mollissima Vanexum genome sequencing.</title>
        <authorList>
            <person name="Staton M."/>
        </authorList>
    </citation>
    <scope>NUCLEOTIDE SEQUENCE</scope>
    <source>
        <tissue evidence="1">Leaf</tissue>
    </source>
</reference>
<organism evidence="1 2">
    <name type="scientific">Castanea mollissima</name>
    <name type="common">Chinese chestnut</name>
    <dbReference type="NCBI Taxonomy" id="60419"/>
    <lineage>
        <taxon>Eukaryota</taxon>
        <taxon>Viridiplantae</taxon>
        <taxon>Streptophyta</taxon>
        <taxon>Embryophyta</taxon>
        <taxon>Tracheophyta</taxon>
        <taxon>Spermatophyta</taxon>
        <taxon>Magnoliopsida</taxon>
        <taxon>eudicotyledons</taxon>
        <taxon>Gunneridae</taxon>
        <taxon>Pentapetalae</taxon>
        <taxon>rosids</taxon>
        <taxon>fabids</taxon>
        <taxon>Fagales</taxon>
        <taxon>Fagaceae</taxon>
        <taxon>Castanea</taxon>
    </lineage>
</organism>
<dbReference type="AlphaFoldDB" id="A0A8J4REV4"/>
<dbReference type="Proteomes" id="UP000737018">
    <property type="component" value="Unassembled WGS sequence"/>
</dbReference>
<protein>
    <submittedName>
        <fullName evidence="1">Uncharacterized protein</fullName>
    </submittedName>
</protein>
<evidence type="ECO:0000313" key="1">
    <source>
        <dbReference type="EMBL" id="KAF3963184.1"/>
    </source>
</evidence>
<dbReference type="EMBL" id="JRKL02001581">
    <property type="protein sequence ID" value="KAF3963184.1"/>
    <property type="molecule type" value="Genomic_DNA"/>
</dbReference>
<accession>A0A8J4REV4</accession>
<comment type="caution">
    <text evidence="1">The sequence shown here is derived from an EMBL/GenBank/DDBJ whole genome shotgun (WGS) entry which is preliminary data.</text>
</comment>
<sequence length="119" mass="13627">MRLQKNQENPKFKSEQLVWMSSLFYKSVKMYVVSMAAANAGQIDHAQPGPIDQSVLTLQANHRSEAIWNEQDPGSLKCRVRSEEFSDREPMVDDRVVDIIKALGSRANMSLEVEVFHQY</sequence>
<keyword evidence="2" id="KW-1185">Reference proteome</keyword>